<dbReference type="PROSITE" id="PS50082">
    <property type="entry name" value="WD_REPEATS_2"/>
    <property type="match status" value="1"/>
</dbReference>
<dbReference type="GO" id="GO:1990062">
    <property type="term" value="C:RPAP3/R2TP/prefoldin-like complex"/>
    <property type="evidence" value="ECO:0007669"/>
    <property type="project" value="Ensembl"/>
</dbReference>
<feature type="repeat" description="WD" evidence="11">
    <location>
        <begin position="132"/>
        <end position="145"/>
    </location>
</feature>
<sequence>MSTFEKPQIIVHIQKGLNYTVFDSKWVPCSAKFVTMGNFARGTGVIQVYEIQRGDLKLLREIEKAKPIKCGTFGAASLQQRFLATGDFGGNLHIWNLEAPEMPVYSVKGHKEIINTIDGIGGLGIGEGAPEIVTGSRDGTVKVWDPRQKEDPVANMEPAQGENKRDCWTVAFGNAYNQEERVVCAGYDNGDIKLFDLRNMSLRWETNIKNGVCSLEFDRKDISMNKLVATSLEGKFHVFDMRTQHPTKGFASVTEKAHKSTVWQVRHLPQNREIFLTTGGAGSLHLWKYEYPTQRSKKDSEGLEMGVAGSVSLLQNVTVSTQPISSLDWSPDKRGLCVCSSFDQMVRVLIVTKLQTI</sequence>
<dbReference type="KEGG" id="mcal:110304837"/>
<evidence type="ECO:0000256" key="7">
    <source>
        <dbReference type="ARBA" id="ARBA00039643"/>
    </source>
</evidence>
<keyword evidence="3" id="KW-0053">Apoptosis</keyword>
<protein>
    <recommendedName>
        <fullName evidence="7">Dynein axonemal assembly factor 10</fullName>
    </recommendedName>
    <alternativeName>
        <fullName evidence="8">WD repeat-containing protein 92</fullName>
    </alternativeName>
    <alternativeName>
        <fullName evidence="10">WD repeat-containing protein Monad</fullName>
    </alternativeName>
</protein>
<keyword evidence="12" id="KW-1185">Reference proteome</keyword>
<evidence type="ECO:0000256" key="9">
    <source>
        <dbReference type="ARBA" id="ARBA00065868"/>
    </source>
</evidence>
<dbReference type="RefSeq" id="XP_021032115.1">
    <property type="nucleotide sequence ID" value="XM_021176456.2"/>
</dbReference>
<evidence type="ECO:0000256" key="1">
    <source>
        <dbReference type="ARBA" id="ARBA00022490"/>
    </source>
</evidence>
<dbReference type="InterPro" id="IPR036322">
    <property type="entry name" value="WD40_repeat_dom_sf"/>
</dbReference>
<evidence type="ECO:0000256" key="2">
    <source>
        <dbReference type="ARBA" id="ARBA00022574"/>
    </source>
</evidence>
<dbReference type="CTD" id="116143"/>
<reference evidence="13" key="1">
    <citation type="submission" date="2025-08" db="UniProtKB">
        <authorList>
            <consortium name="RefSeq"/>
        </authorList>
    </citation>
    <scope>IDENTIFICATION</scope>
</reference>
<gene>
    <name evidence="13" type="primary">Wdr92</name>
</gene>
<accession>A0A6P5QP90</accession>
<name>A0A6P5QP90_MUSCR</name>
<dbReference type="Gene3D" id="2.130.10.10">
    <property type="entry name" value="YVTN repeat-like/Quinoprotein amine dehydrogenase"/>
    <property type="match status" value="1"/>
</dbReference>
<evidence type="ECO:0000256" key="10">
    <source>
        <dbReference type="ARBA" id="ARBA00077542"/>
    </source>
</evidence>
<dbReference type="AlphaFoldDB" id="A0A6P5QP90"/>
<dbReference type="GO" id="GO:0006915">
    <property type="term" value="P:apoptotic process"/>
    <property type="evidence" value="ECO:0007669"/>
    <property type="project" value="UniProtKB-KW"/>
</dbReference>
<evidence type="ECO:0000256" key="8">
    <source>
        <dbReference type="ARBA" id="ARBA00041547"/>
    </source>
</evidence>
<dbReference type="Proteomes" id="UP000515126">
    <property type="component" value="Chromosome 11"/>
</dbReference>
<keyword evidence="1" id="KW-0963">Cytoplasm</keyword>
<comment type="subcellular location">
    <subcellularLocation>
        <location evidence="5">Dynein axonemal particle</location>
    </subcellularLocation>
</comment>
<comment type="function">
    <text evidence="6">Key assembly factor specifically required for the stability of axonemal dynein heavy chains in cytoplasm.</text>
</comment>
<keyword evidence="2 11" id="KW-0853">WD repeat</keyword>
<dbReference type="SMART" id="SM00320">
    <property type="entry name" value="WD40"/>
    <property type="match status" value="5"/>
</dbReference>
<dbReference type="InterPro" id="IPR001680">
    <property type="entry name" value="WD40_rpt"/>
</dbReference>
<dbReference type="GO" id="GO:0120293">
    <property type="term" value="C:dynein axonemal particle"/>
    <property type="evidence" value="ECO:0007669"/>
    <property type="project" value="UniProtKB-SubCell"/>
</dbReference>
<organism evidence="12 13">
    <name type="scientific">Mus caroli</name>
    <name type="common">Ryukyu mouse</name>
    <name type="synonym">Ricefield mouse</name>
    <dbReference type="NCBI Taxonomy" id="10089"/>
    <lineage>
        <taxon>Eukaryota</taxon>
        <taxon>Metazoa</taxon>
        <taxon>Chordata</taxon>
        <taxon>Craniata</taxon>
        <taxon>Vertebrata</taxon>
        <taxon>Euteleostomi</taxon>
        <taxon>Mammalia</taxon>
        <taxon>Eutheria</taxon>
        <taxon>Euarchontoglires</taxon>
        <taxon>Glires</taxon>
        <taxon>Rodentia</taxon>
        <taxon>Myomorpha</taxon>
        <taxon>Muroidea</taxon>
        <taxon>Muridae</taxon>
        <taxon>Murinae</taxon>
        <taxon>Mus</taxon>
        <taxon>Mus</taxon>
    </lineage>
</organism>
<evidence type="ECO:0000256" key="4">
    <source>
        <dbReference type="ARBA" id="ARBA00022737"/>
    </source>
</evidence>
<comment type="subunit">
    <text evidence="9">Component of the PAQosome complex which is responsible for the biogenesis of several protein complexes and which consists of R2TP complex members RUVBL1, RUVBL2, RPAP3 and PIH1D1, URI complex members PFDN2, PFDN6, PDRG1, UXT and URI1 as well as ASDURF, POLR2E and DNAAF10/WDR92. Interacts with PIH1D1; the interaction associates DNAAF10 with the R2TP complex. Interacts with several dynein axonemal assembly factors.</text>
</comment>
<dbReference type="FunFam" id="2.130.10.10:FF:000258">
    <property type="entry name" value="WD repeat-containing protein 92"/>
    <property type="match status" value="1"/>
</dbReference>
<proteinExistence type="predicted"/>
<dbReference type="SUPFAM" id="SSF50978">
    <property type="entry name" value="WD40 repeat-like"/>
    <property type="match status" value="1"/>
</dbReference>
<evidence type="ECO:0000256" key="6">
    <source>
        <dbReference type="ARBA" id="ARBA00037430"/>
    </source>
</evidence>
<evidence type="ECO:0000256" key="3">
    <source>
        <dbReference type="ARBA" id="ARBA00022703"/>
    </source>
</evidence>
<evidence type="ECO:0000256" key="5">
    <source>
        <dbReference type="ARBA" id="ARBA00024190"/>
    </source>
</evidence>
<dbReference type="PANTHER" id="PTHR10971">
    <property type="entry name" value="MRNA EXPORT FACTOR AND BUB3"/>
    <property type="match status" value="1"/>
</dbReference>
<evidence type="ECO:0000256" key="11">
    <source>
        <dbReference type="PROSITE-ProRule" id="PRU00221"/>
    </source>
</evidence>
<dbReference type="GeneID" id="110304837"/>
<evidence type="ECO:0000313" key="13">
    <source>
        <dbReference type="RefSeq" id="XP_021032115.1"/>
    </source>
</evidence>
<keyword evidence="4" id="KW-0677">Repeat</keyword>
<dbReference type="Pfam" id="PF00400">
    <property type="entry name" value="WD40"/>
    <property type="match status" value="2"/>
</dbReference>
<evidence type="ECO:0000313" key="12">
    <source>
        <dbReference type="Proteomes" id="UP000515126"/>
    </source>
</evidence>
<dbReference type="InterPro" id="IPR015943">
    <property type="entry name" value="WD40/YVTN_repeat-like_dom_sf"/>
</dbReference>